<dbReference type="SUPFAM" id="SSF143100">
    <property type="entry name" value="TTHA1013/TTHA0281-like"/>
    <property type="match status" value="1"/>
</dbReference>
<dbReference type="Pfam" id="PF15919">
    <property type="entry name" value="HicB_lk_antitox"/>
    <property type="match status" value="1"/>
</dbReference>
<reference evidence="2 3" key="1">
    <citation type="submission" date="2016-06" db="EMBL/GenBank/DDBJ databases">
        <title>Adaptive Radiation by Waves of Gene Transfer Leads to Fine-Scale Resource Partitioning in Marine Microbes.</title>
        <authorList>
            <person name="Hehemann J.-H."/>
            <person name="Arevalo P."/>
            <person name="Datta M.S."/>
            <person name="Yu X."/>
            <person name="Corzett C."/>
            <person name="Henschel A."/>
            <person name="Preheim S.P."/>
            <person name="Timberlake S."/>
            <person name="Alm E.J."/>
            <person name="Polz M.F."/>
        </authorList>
    </citation>
    <scope>NUCLEOTIDE SEQUENCE [LARGE SCALE GENOMIC DNA]</scope>
    <source>
        <strain evidence="2 3">FF50</strain>
        <plasmid evidence="2 3">unnamed1</plasmid>
    </source>
</reference>
<accession>A0AAN0XZB0</accession>
<gene>
    <name evidence="2" type="ORF">A6E01_19045</name>
</gene>
<geneLocation type="plasmid" evidence="2 3">
    <name>unnamed1</name>
</geneLocation>
<feature type="domain" description="HicB-like antitoxin of toxin-antitoxin system" evidence="1">
    <location>
        <begin position="3"/>
        <end position="124"/>
    </location>
</feature>
<dbReference type="KEGG" id="vbr:A6E01_19045"/>
<evidence type="ECO:0000313" key="3">
    <source>
        <dbReference type="Proteomes" id="UP000092018"/>
    </source>
</evidence>
<dbReference type="InterPro" id="IPR031807">
    <property type="entry name" value="HicB-like"/>
</dbReference>
<dbReference type="RefSeq" id="WP_065211073.1">
    <property type="nucleotide sequence ID" value="NZ_CP016179.1"/>
</dbReference>
<keyword evidence="2" id="KW-0614">Plasmid</keyword>
<proteinExistence type="predicted"/>
<name>A0AAN0XZB0_9VIBR</name>
<dbReference type="Proteomes" id="UP000092018">
    <property type="component" value="Plasmid unnamed1"/>
</dbReference>
<dbReference type="InterPro" id="IPR035069">
    <property type="entry name" value="TTHA1013/TTHA0281-like"/>
</dbReference>
<dbReference type="Gene3D" id="3.30.160.250">
    <property type="match status" value="1"/>
</dbReference>
<protein>
    <recommendedName>
        <fullName evidence="1">HicB-like antitoxin of toxin-antitoxin system domain-containing protein</fullName>
    </recommendedName>
</protein>
<evidence type="ECO:0000313" key="2">
    <source>
        <dbReference type="EMBL" id="ANO35311.1"/>
    </source>
</evidence>
<evidence type="ECO:0000259" key="1">
    <source>
        <dbReference type="Pfam" id="PF15919"/>
    </source>
</evidence>
<organism evidence="2 3">
    <name type="scientific">Vibrio breoganii</name>
    <dbReference type="NCBI Taxonomy" id="553239"/>
    <lineage>
        <taxon>Bacteria</taxon>
        <taxon>Pseudomonadati</taxon>
        <taxon>Pseudomonadota</taxon>
        <taxon>Gammaproteobacteria</taxon>
        <taxon>Vibrionales</taxon>
        <taxon>Vibrionaceae</taxon>
        <taxon>Vibrio</taxon>
    </lineage>
</organism>
<dbReference type="AlphaFoldDB" id="A0AAN0XZB0"/>
<sequence length="136" mass="15814">MNYLVGIQKSKFDNTYSARFPDLIDCKCEGITINETLVRARRYLNAHLNHLVSQGKAPPRKKPIQQHLLNNEYKNAFWVFVEIETTPILNKNVIESVSIPLEVVNTMDDHIDQNGRRVGRNEFIVDAIEQRLRETH</sequence>
<dbReference type="EMBL" id="CP016179">
    <property type="protein sequence ID" value="ANO35311.1"/>
    <property type="molecule type" value="Genomic_DNA"/>
</dbReference>